<keyword evidence="2 3" id="KW-0040">ANK repeat</keyword>
<dbReference type="Proteomes" id="UP000046393">
    <property type="component" value="Unplaced"/>
</dbReference>
<dbReference type="SUPFAM" id="SSF48403">
    <property type="entry name" value="Ankyrin repeat"/>
    <property type="match status" value="2"/>
</dbReference>
<evidence type="ECO:0000313" key="4">
    <source>
        <dbReference type="Proteomes" id="UP000046393"/>
    </source>
</evidence>
<dbReference type="WBParaSite" id="SMUV_0001023501-mRNA-1">
    <property type="protein sequence ID" value="SMUV_0001023501-mRNA-1"/>
    <property type="gene ID" value="SMUV_0001023501"/>
</dbReference>
<dbReference type="PANTHER" id="PTHR24198">
    <property type="entry name" value="ANKYRIN REPEAT AND PROTEIN KINASE DOMAIN-CONTAINING PROTEIN"/>
    <property type="match status" value="1"/>
</dbReference>
<feature type="repeat" description="ANK" evidence="3">
    <location>
        <begin position="248"/>
        <end position="280"/>
    </location>
</feature>
<dbReference type="PANTHER" id="PTHR24198:SF165">
    <property type="entry name" value="ANKYRIN REPEAT-CONTAINING PROTEIN-RELATED"/>
    <property type="match status" value="1"/>
</dbReference>
<feature type="repeat" description="ANK" evidence="3">
    <location>
        <begin position="73"/>
        <end position="99"/>
    </location>
</feature>
<evidence type="ECO:0000256" key="2">
    <source>
        <dbReference type="ARBA" id="ARBA00023043"/>
    </source>
</evidence>
<name>A0A0N5AZ19_9BILA</name>
<evidence type="ECO:0000256" key="1">
    <source>
        <dbReference type="ARBA" id="ARBA00022737"/>
    </source>
</evidence>
<protein>
    <submittedName>
        <fullName evidence="5">ANK_REP_REGION domain-containing protein</fullName>
    </submittedName>
</protein>
<evidence type="ECO:0000256" key="3">
    <source>
        <dbReference type="PROSITE-ProRule" id="PRU00023"/>
    </source>
</evidence>
<dbReference type="STRING" id="451379.A0A0N5AZ19"/>
<dbReference type="Pfam" id="PF12796">
    <property type="entry name" value="Ank_2"/>
    <property type="match status" value="2"/>
</dbReference>
<dbReference type="SMART" id="SM00248">
    <property type="entry name" value="ANK"/>
    <property type="match status" value="6"/>
</dbReference>
<dbReference type="PROSITE" id="PS50297">
    <property type="entry name" value="ANK_REP_REGION"/>
    <property type="match status" value="3"/>
</dbReference>
<keyword evidence="4" id="KW-1185">Reference proteome</keyword>
<proteinExistence type="predicted"/>
<dbReference type="PROSITE" id="PS50088">
    <property type="entry name" value="ANK_REPEAT"/>
    <property type="match status" value="3"/>
</dbReference>
<accession>A0A0N5AZ19</accession>
<keyword evidence="1" id="KW-0677">Repeat</keyword>
<dbReference type="GO" id="GO:0005737">
    <property type="term" value="C:cytoplasm"/>
    <property type="evidence" value="ECO:0007669"/>
    <property type="project" value="TreeGrafter"/>
</dbReference>
<sequence>MYGIFDKEKDLFLKAAYCDDIDTVKASLDRGLPVDVADDDYITALQIAAAIGSLELIQLLLCCGADVDKCNDAGFTPFLHACRNGHLNAAKLLLKYGADSRRCTFYGTNAVTLAAAGGYRDIVIYLQGMCDMPQGCAPSPLIAAVAGRHFDLVAFFKLLKNGAFWNVQKGVYETDAYQIADLYCDLEMKDFLSCLDNYLCDIQQRNKQRKKEERSLILPDIRCLIHDRKINQLQCLLESGREYVELPAGVTPIMFAAVVGDLDMIKMLVKKCGNVDASFHGFSALTIAMVCGNDSAVKYLCELERRASNAYGTIRRKDVKKLEG</sequence>
<dbReference type="InterPro" id="IPR036770">
    <property type="entry name" value="Ankyrin_rpt-contain_sf"/>
</dbReference>
<organism evidence="4 5">
    <name type="scientific">Syphacia muris</name>
    <dbReference type="NCBI Taxonomy" id="451379"/>
    <lineage>
        <taxon>Eukaryota</taxon>
        <taxon>Metazoa</taxon>
        <taxon>Ecdysozoa</taxon>
        <taxon>Nematoda</taxon>
        <taxon>Chromadorea</taxon>
        <taxon>Rhabditida</taxon>
        <taxon>Spirurina</taxon>
        <taxon>Oxyuridomorpha</taxon>
        <taxon>Oxyuroidea</taxon>
        <taxon>Oxyuridae</taxon>
        <taxon>Syphacia</taxon>
    </lineage>
</organism>
<dbReference type="AlphaFoldDB" id="A0A0N5AZ19"/>
<feature type="repeat" description="ANK" evidence="3">
    <location>
        <begin position="40"/>
        <end position="72"/>
    </location>
</feature>
<dbReference type="Gene3D" id="1.25.40.20">
    <property type="entry name" value="Ankyrin repeat-containing domain"/>
    <property type="match status" value="2"/>
</dbReference>
<reference evidence="5" key="1">
    <citation type="submission" date="2017-02" db="UniProtKB">
        <authorList>
            <consortium name="WormBaseParasite"/>
        </authorList>
    </citation>
    <scope>IDENTIFICATION</scope>
</reference>
<dbReference type="InterPro" id="IPR002110">
    <property type="entry name" value="Ankyrin_rpt"/>
</dbReference>
<evidence type="ECO:0000313" key="5">
    <source>
        <dbReference type="WBParaSite" id="SMUV_0001023501-mRNA-1"/>
    </source>
</evidence>